<dbReference type="EC" id="6.3.4.15" evidence="5"/>
<dbReference type="CDD" id="cd16442">
    <property type="entry name" value="BPL"/>
    <property type="match status" value="1"/>
</dbReference>
<dbReference type="Pfam" id="PF03099">
    <property type="entry name" value="BPL_LplA_LipB"/>
    <property type="match status" value="1"/>
</dbReference>
<dbReference type="PROSITE" id="PS51733">
    <property type="entry name" value="BPL_LPL_CATALYTIC"/>
    <property type="match status" value="1"/>
</dbReference>
<dbReference type="Gene3D" id="2.30.30.100">
    <property type="match status" value="1"/>
</dbReference>
<dbReference type="GO" id="GO:0004077">
    <property type="term" value="F:biotin--[biotin carboxyl-carrier protein] ligase activity"/>
    <property type="evidence" value="ECO:0007669"/>
    <property type="project" value="UniProtKB-EC"/>
</dbReference>
<protein>
    <recommendedName>
        <fullName evidence="5">biotin--[biotin carboxyl-carrier protein] ligase</fullName>
        <ecNumber evidence="5">6.3.4.15</ecNumber>
    </recommendedName>
</protein>
<evidence type="ECO:0000259" key="7">
    <source>
        <dbReference type="PROSITE" id="PS51733"/>
    </source>
</evidence>
<dbReference type="InterPro" id="IPR045864">
    <property type="entry name" value="aa-tRNA-synth_II/BPL/LPL"/>
</dbReference>
<organism evidence="8 9">
    <name type="scientific">PS1 clade bacterium</name>
    <dbReference type="NCBI Taxonomy" id="2175152"/>
    <lineage>
        <taxon>Bacteria</taxon>
        <taxon>Pseudomonadati</taxon>
        <taxon>Pseudomonadota</taxon>
        <taxon>Alphaproteobacteria</taxon>
        <taxon>PS1 clade</taxon>
    </lineage>
</organism>
<dbReference type="SUPFAM" id="SSF55681">
    <property type="entry name" value="Class II aaRS and biotin synthetases"/>
    <property type="match status" value="1"/>
</dbReference>
<dbReference type="SUPFAM" id="SSF50037">
    <property type="entry name" value="C-terminal domain of transcriptional repressors"/>
    <property type="match status" value="1"/>
</dbReference>
<dbReference type="InterPro" id="IPR004408">
    <property type="entry name" value="Biotin_CoA_COase_ligase"/>
</dbReference>
<dbReference type="AlphaFoldDB" id="A0A368DLP0"/>
<comment type="catalytic activity">
    <reaction evidence="6">
        <text>biotin + L-lysyl-[protein] + ATP = N(6)-biotinyl-L-lysyl-[protein] + AMP + diphosphate + H(+)</text>
        <dbReference type="Rhea" id="RHEA:11756"/>
        <dbReference type="Rhea" id="RHEA-COMP:9752"/>
        <dbReference type="Rhea" id="RHEA-COMP:10505"/>
        <dbReference type="ChEBI" id="CHEBI:15378"/>
        <dbReference type="ChEBI" id="CHEBI:29969"/>
        <dbReference type="ChEBI" id="CHEBI:30616"/>
        <dbReference type="ChEBI" id="CHEBI:33019"/>
        <dbReference type="ChEBI" id="CHEBI:57586"/>
        <dbReference type="ChEBI" id="CHEBI:83144"/>
        <dbReference type="ChEBI" id="CHEBI:456215"/>
        <dbReference type="EC" id="6.3.4.15"/>
    </reaction>
</comment>
<dbReference type="PANTHER" id="PTHR12835:SF5">
    <property type="entry name" value="BIOTIN--PROTEIN LIGASE"/>
    <property type="match status" value="1"/>
</dbReference>
<evidence type="ECO:0000256" key="6">
    <source>
        <dbReference type="ARBA" id="ARBA00047846"/>
    </source>
</evidence>
<dbReference type="NCBIfam" id="TIGR00121">
    <property type="entry name" value="birA_ligase"/>
    <property type="match status" value="1"/>
</dbReference>
<keyword evidence="4" id="KW-0092">Biotin</keyword>
<evidence type="ECO:0000256" key="2">
    <source>
        <dbReference type="ARBA" id="ARBA00022741"/>
    </source>
</evidence>
<evidence type="ECO:0000256" key="4">
    <source>
        <dbReference type="ARBA" id="ARBA00023267"/>
    </source>
</evidence>
<evidence type="ECO:0000256" key="5">
    <source>
        <dbReference type="ARBA" id="ARBA00024227"/>
    </source>
</evidence>
<dbReference type="InterPro" id="IPR003142">
    <property type="entry name" value="BPL_C"/>
</dbReference>
<sequence length="244" mass="28062">MKIKNYDGIIEHHKSVKSTNLMAIEKIQKNEDFDWLIADYQTDGRGRSSNVWDSPVGGLYATRVIKDNNLDYSHISQISILSSVIIAYTINKFIDGWNIKLKWPNDILIGGDKLCGILIQTLNHDNNFYIIIGFGINVKKPSVKTQGKYAYLGEINKEVIIDKLFDELIRNFNKIINKWDYGNNFEEFRNYWMKLSSDIGKQVTVVDQKTNKSGIFECIDESGNLILRIENDLIKINTGDVFLN</sequence>
<dbReference type="PANTHER" id="PTHR12835">
    <property type="entry name" value="BIOTIN PROTEIN LIGASE"/>
    <property type="match status" value="1"/>
</dbReference>
<dbReference type="GO" id="GO:0005524">
    <property type="term" value="F:ATP binding"/>
    <property type="evidence" value="ECO:0007669"/>
    <property type="project" value="UniProtKB-KW"/>
</dbReference>
<evidence type="ECO:0000256" key="3">
    <source>
        <dbReference type="ARBA" id="ARBA00022840"/>
    </source>
</evidence>
<name>A0A368DLP0_9PROT</name>
<evidence type="ECO:0000313" key="9">
    <source>
        <dbReference type="Proteomes" id="UP000253570"/>
    </source>
</evidence>
<evidence type="ECO:0000256" key="1">
    <source>
        <dbReference type="ARBA" id="ARBA00022598"/>
    </source>
</evidence>
<dbReference type="InterPro" id="IPR004143">
    <property type="entry name" value="BPL_LPL_catalytic"/>
</dbReference>
<gene>
    <name evidence="8" type="ORF">DBW71_05570</name>
</gene>
<dbReference type="Pfam" id="PF02237">
    <property type="entry name" value="BPL_C"/>
    <property type="match status" value="1"/>
</dbReference>
<feature type="domain" description="BPL/LPL catalytic" evidence="7">
    <location>
        <begin position="1"/>
        <end position="180"/>
    </location>
</feature>
<keyword evidence="2" id="KW-0547">Nucleotide-binding</keyword>
<proteinExistence type="predicted"/>
<keyword evidence="1 8" id="KW-0436">Ligase</keyword>
<accession>A0A368DLP0</accession>
<dbReference type="InterPro" id="IPR008988">
    <property type="entry name" value="Transcriptional_repressor_C"/>
</dbReference>
<evidence type="ECO:0000313" key="8">
    <source>
        <dbReference type="EMBL" id="RCL72256.1"/>
    </source>
</evidence>
<comment type="caution">
    <text evidence="8">The sequence shown here is derived from an EMBL/GenBank/DDBJ whole genome shotgun (WGS) entry which is preliminary data.</text>
</comment>
<dbReference type="Gene3D" id="3.30.930.10">
    <property type="entry name" value="Bira Bifunctional Protein, Domain 2"/>
    <property type="match status" value="1"/>
</dbReference>
<reference evidence="8 9" key="1">
    <citation type="journal article" date="2018" name="Microbiome">
        <title>Fine metagenomic profile of the Mediterranean stratified and mixed water columns revealed by assembly and recruitment.</title>
        <authorList>
            <person name="Haro-Moreno J.M."/>
            <person name="Lopez-Perez M."/>
            <person name="De La Torre J.R."/>
            <person name="Picazo A."/>
            <person name="Camacho A."/>
            <person name="Rodriguez-Valera F."/>
        </authorList>
    </citation>
    <scope>NUCLEOTIDE SEQUENCE [LARGE SCALE GENOMIC DNA]</scope>
    <source>
        <strain evidence="8">MED-G57</strain>
    </source>
</reference>
<dbReference type="EMBL" id="QOQD01000015">
    <property type="protein sequence ID" value="RCL72256.1"/>
    <property type="molecule type" value="Genomic_DNA"/>
</dbReference>
<dbReference type="GO" id="GO:0005737">
    <property type="term" value="C:cytoplasm"/>
    <property type="evidence" value="ECO:0007669"/>
    <property type="project" value="TreeGrafter"/>
</dbReference>
<dbReference type="Proteomes" id="UP000253570">
    <property type="component" value="Unassembled WGS sequence"/>
</dbReference>
<keyword evidence="3" id="KW-0067">ATP-binding</keyword>